<dbReference type="GO" id="GO:0005525">
    <property type="term" value="F:GTP binding"/>
    <property type="evidence" value="ECO:0007669"/>
    <property type="project" value="InterPro"/>
</dbReference>
<dbReference type="CDD" id="cd00882">
    <property type="entry name" value="Ras_like_GTPase"/>
    <property type="match status" value="1"/>
</dbReference>
<name>A0A9P5Y1R4_9AGAR</name>
<dbReference type="Proteomes" id="UP000807353">
    <property type="component" value="Unassembled WGS sequence"/>
</dbReference>
<gene>
    <name evidence="2" type="ORF">BDZ94DRAFT_1171259</name>
</gene>
<dbReference type="AlphaFoldDB" id="A0A9P5Y1R4"/>
<organism evidence="2 3">
    <name type="scientific">Collybia nuda</name>
    <dbReference type="NCBI Taxonomy" id="64659"/>
    <lineage>
        <taxon>Eukaryota</taxon>
        <taxon>Fungi</taxon>
        <taxon>Dikarya</taxon>
        <taxon>Basidiomycota</taxon>
        <taxon>Agaricomycotina</taxon>
        <taxon>Agaricomycetes</taxon>
        <taxon>Agaricomycetidae</taxon>
        <taxon>Agaricales</taxon>
        <taxon>Tricholomatineae</taxon>
        <taxon>Clitocybaceae</taxon>
        <taxon>Collybia</taxon>
    </lineage>
</organism>
<keyword evidence="3" id="KW-1185">Reference proteome</keyword>
<dbReference type="EMBL" id="MU150312">
    <property type="protein sequence ID" value="KAF9459650.1"/>
    <property type="molecule type" value="Genomic_DNA"/>
</dbReference>
<proteinExistence type="predicted"/>
<accession>A0A9P5Y1R4</accession>
<dbReference type="InterPro" id="IPR027417">
    <property type="entry name" value="P-loop_NTPase"/>
</dbReference>
<dbReference type="Pfam" id="PF01926">
    <property type="entry name" value="MMR_HSR1"/>
    <property type="match status" value="1"/>
</dbReference>
<reference evidence="2" key="1">
    <citation type="submission" date="2020-11" db="EMBL/GenBank/DDBJ databases">
        <authorList>
            <consortium name="DOE Joint Genome Institute"/>
            <person name="Ahrendt S."/>
            <person name="Riley R."/>
            <person name="Andreopoulos W."/>
            <person name="Labutti K."/>
            <person name="Pangilinan J."/>
            <person name="Ruiz-Duenas F.J."/>
            <person name="Barrasa J.M."/>
            <person name="Sanchez-Garcia M."/>
            <person name="Camarero S."/>
            <person name="Miyauchi S."/>
            <person name="Serrano A."/>
            <person name="Linde D."/>
            <person name="Babiker R."/>
            <person name="Drula E."/>
            <person name="Ayuso-Fernandez I."/>
            <person name="Pacheco R."/>
            <person name="Padilla G."/>
            <person name="Ferreira P."/>
            <person name="Barriuso J."/>
            <person name="Kellner H."/>
            <person name="Castanera R."/>
            <person name="Alfaro M."/>
            <person name="Ramirez L."/>
            <person name="Pisabarro A.G."/>
            <person name="Kuo A."/>
            <person name="Tritt A."/>
            <person name="Lipzen A."/>
            <person name="He G."/>
            <person name="Yan M."/>
            <person name="Ng V."/>
            <person name="Cullen D."/>
            <person name="Martin F."/>
            <person name="Rosso M.-N."/>
            <person name="Henrissat B."/>
            <person name="Hibbett D."/>
            <person name="Martinez A.T."/>
            <person name="Grigoriev I.V."/>
        </authorList>
    </citation>
    <scope>NUCLEOTIDE SEQUENCE</scope>
    <source>
        <strain evidence="2">CBS 247.69</strain>
    </source>
</reference>
<comment type="caution">
    <text evidence="2">The sequence shown here is derived from an EMBL/GenBank/DDBJ whole genome shotgun (WGS) entry which is preliminary data.</text>
</comment>
<protein>
    <recommendedName>
        <fullName evidence="1">G domain-containing protein</fullName>
    </recommendedName>
</protein>
<evidence type="ECO:0000259" key="1">
    <source>
        <dbReference type="Pfam" id="PF01926"/>
    </source>
</evidence>
<dbReference type="InterPro" id="IPR006073">
    <property type="entry name" value="GTP-bd"/>
</dbReference>
<evidence type="ECO:0000313" key="3">
    <source>
        <dbReference type="Proteomes" id="UP000807353"/>
    </source>
</evidence>
<dbReference type="SUPFAM" id="SSF52540">
    <property type="entry name" value="P-loop containing nucleoside triphosphate hydrolases"/>
    <property type="match status" value="1"/>
</dbReference>
<feature type="domain" description="G" evidence="1">
    <location>
        <begin position="18"/>
        <end position="156"/>
    </location>
</feature>
<dbReference type="OrthoDB" id="59699at2759"/>
<evidence type="ECO:0000313" key="2">
    <source>
        <dbReference type="EMBL" id="KAF9459650.1"/>
    </source>
</evidence>
<dbReference type="Gene3D" id="3.40.50.300">
    <property type="entry name" value="P-loop containing nucleotide triphosphate hydrolases"/>
    <property type="match status" value="1"/>
</dbReference>
<sequence length="280" mass="31888">MPGGFSDQELSEKARRFRVLIIGRANSGKTTILKKICNTTDDPIVYDDRGKRISNLALKPTRNRGMHDIESEISFRSSPQFVFHDSRGFEAGGKEEMEKVKTFISERSKSKKLQDQIHVIWYCIPMDNDRPVTHAEEEFFSKSVIKKVPVVLIFTKCEALQGAAVNKLQNQGLTWEQAVQGGPEHAEEILNMVNEVVKQKPYPPQAHICLQGKLFYQITKLMGLNMYLELNQPHTTCHDLVKHTAAVLTSKNLQALFISTQQNSLELAMEYSIRCPIHFK</sequence>